<evidence type="ECO:0000256" key="2">
    <source>
        <dbReference type="SAM" id="Phobius"/>
    </source>
</evidence>
<evidence type="ECO:0000313" key="5">
    <source>
        <dbReference type="Proteomes" id="UP000471293"/>
    </source>
</evidence>
<evidence type="ECO:0000313" key="6">
    <source>
        <dbReference type="Proteomes" id="UP000735541"/>
    </source>
</evidence>
<dbReference type="EMBL" id="JAAGLQ010000523">
    <property type="protein sequence ID" value="NEA18550.1"/>
    <property type="molecule type" value="Genomic_DNA"/>
</dbReference>
<dbReference type="GeneID" id="97295498"/>
<keyword evidence="2" id="KW-0472">Membrane</keyword>
<protein>
    <submittedName>
        <fullName evidence="4">Uncharacterized protein</fullName>
    </submittedName>
</protein>
<reference evidence="4 5" key="1">
    <citation type="submission" date="2020-01" db="EMBL/GenBank/DDBJ databases">
        <title>Insect and environment-associated Actinomycetes.</title>
        <authorList>
            <person name="Currrie C."/>
            <person name="Chevrette M."/>
            <person name="Carlson C."/>
            <person name="Stubbendieck R."/>
            <person name="Wendt-Pienkowski E."/>
        </authorList>
    </citation>
    <scope>NUCLEOTIDE SEQUENCE [LARGE SCALE GENOMIC DNA]</scope>
    <source>
        <strain evidence="4 5">SID11342</strain>
    </source>
</reference>
<feature type="transmembrane region" description="Helical" evidence="2">
    <location>
        <begin position="64"/>
        <end position="83"/>
    </location>
</feature>
<evidence type="ECO:0000313" key="3">
    <source>
        <dbReference type="EMBL" id="MBV7669845.1"/>
    </source>
</evidence>
<dbReference type="AlphaFoldDB" id="A0A6N9U416"/>
<keyword evidence="6" id="KW-1185">Reference proteome</keyword>
<organism evidence="4 5">
    <name type="scientific">Streptomyces halstedii</name>
    <dbReference type="NCBI Taxonomy" id="1944"/>
    <lineage>
        <taxon>Bacteria</taxon>
        <taxon>Bacillati</taxon>
        <taxon>Actinomycetota</taxon>
        <taxon>Actinomycetes</taxon>
        <taxon>Kitasatosporales</taxon>
        <taxon>Streptomycetaceae</taxon>
        <taxon>Streptomyces</taxon>
    </lineage>
</organism>
<dbReference type="Proteomes" id="UP000471293">
    <property type="component" value="Unassembled WGS sequence"/>
</dbReference>
<dbReference type="RefSeq" id="WP_030626011.1">
    <property type="nucleotide sequence ID" value="NZ_CP108743.1"/>
</dbReference>
<evidence type="ECO:0000313" key="4">
    <source>
        <dbReference type="EMBL" id="NEA18550.1"/>
    </source>
</evidence>
<sequence>MAQTIRSAGSRPAPSRVANPRPPTGSLFATDGRPHPLQEVLMVVAGALGVLAFVAGMFHHLHLLSSWAGLVGLLVGAYGQYISKTTWQRFAFIMSIGSSGVGFLLGMAHGGLFGGVIT</sequence>
<feature type="transmembrane region" description="Helical" evidence="2">
    <location>
        <begin position="90"/>
        <end position="117"/>
    </location>
</feature>
<accession>A0A6N9U416</accession>
<feature type="region of interest" description="Disordered" evidence="1">
    <location>
        <begin position="1"/>
        <end position="29"/>
    </location>
</feature>
<dbReference type="EMBL" id="JAHUVW010000001">
    <property type="protein sequence ID" value="MBV7669845.1"/>
    <property type="molecule type" value="Genomic_DNA"/>
</dbReference>
<keyword evidence="2" id="KW-1133">Transmembrane helix</keyword>
<feature type="transmembrane region" description="Helical" evidence="2">
    <location>
        <begin position="40"/>
        <end position="58"/>
    </location>
</feature>
<keyword evidence="2" id="KW-0812">Transmembrane</keyword>
<name>A0A6N9U416_STRHA</name>
<evidence type="ECO:0000256" key="1">
    <source>
        <dbReference type="SAM" id="MobiDB-lite"/>
    </source>
</evidence>
<dbReference type="Proteomes" id="UP000735541">
    <property type="component" value="Unassembled WGS sequence"/>
</dbReference>
<reference evidence="3 6" key="2">
    <citation type="submission" date="2021-07" db="EMBL/GenBank/DDBJ databases">
        <title>Sequencing Streptomyces halstedii LGO-A4 genome an citrus endophytic actinomycete.</title>
        <authorList>
            <person name="Samborskyy M."/>
            <person name="Scott N."/>
            <person name="Deglau R."/>
            <person name="Dickens S."/>
            <person name="Oliveira L.G."/>
        </authorList>
    </citation>
    <scope>NUCLEOTIDE SEQUENCE [LARGE SCALE GENOMIC DNA]</scope>
    <source>
        <strain evidence="3 6">LGO-A4</strain>
    </source>
</reference>
<proteinExistence type="predicted"/>
<gene>
    <name evidence="4" type="ORF">G3I29_24195</name>
    <name evidence="3" type="ORF">STHAL_10160</name>
</gene>
<comment type="caution">
    <text evidence="4">The sequence shown here is derived from an EMBL/GenBank/DDBJ whole genome shotgun (WGS) entry which is preliminary data.</text>
</comment>